<name>A0ABD0YN73_9HEMI</name>
<dbReference type="InterPro" id="IPR019791">
    <property type="entry name" value="Haem_peroxidase_animal"/>
</dbReference>
<reference evidence="3 4" key="1">
    <citation type="submission" date="2024-07" db="EMBL/GenBank/DDBJ databases">
        <title>Chromosome-level genome assembly of the water stick insect Ranatra chinensis (Heteroptera: Nepidae).</title>
        <authorList>
            <person name="Liu X."/>
        </authorList>
    </citation>
    <scope>NUCLEOTIDE SEQUENCE [LARGE SCALE GENOMIC DNA]</scope>
    <source>
        <strain evidence="3">Cailab_2021Rc</strain>
        <tissue evidence="3">Muscle</tissue>
    </source>
</reference>
<dbReference type="Gene3D" id="1.10.640.10">
    <property type="entry name" value="Haem peroxidase domain superfamily, animal type"/>
    <property type="match status" value="1"/>
</dbReference>
<dbReference type="FunFam" id="1.10.640.10:FF:000009">
    <property type="entry name" value="Peroxidase, isoform B"/>
    <property type="match status" value="1"/>
</dbReference>
<dbReference type="GO" id="GO:0004601">
    <property type="term" value="F:peroxidase activity"/>
    <property type="evidence" value="ECO:0007669"/>
    <property type="project" value="UniProtKB-KW"/>
</dbReference>
<organism evidence="3 4">
    <name type="scientific">Ranatra chinensis</name>
    <dbReference type="NCBI Taxonomy" id="642074"/>
    <lineage>
        <taxon>Eukaryota</taxon>
        <taxon>Metazoa</taxon>
        <taxon>Ecdysozoa</taxon>
        <taxon>Arthropoda</taxon>
        <taxon>Hexapoda</taxon>
        <taxon>Insecta</taxon>
        <taxon>Pterygota</taxon>
        <taxon>Neoptera</taxon>
        <taxon>Paraneoptera</taxon>
        <taxon>Hemiptera</taxon>
        <taxon>Heteroptera</taxon>
        <taxon>Panheteroptera</taxon>
        <taxon>Nepomorpha</taxon>
        <taxon>Nepidae</taxon>
        <taxon>Ranatrinae</taxon>
        <taxon>Ranatra</taxon>
    </lineage>
</organism>
<dbReference type="PANTHER" id="PTHR11475">
    <property type="entry name" value="OXIDASE/PEROXIDASE"/>
    <property type="match status" value="1"/>
</dbReference>
<sequence>SQQPGCPFQVNGPCQDTKYRSIDGSCNNLRNPGLGSANTNYKRLIPQRYSDGIHKPPVSVTGRNLPSTRLLSIILFPDVPISDPFFTLIAMQWGQIVTHDMSMAMGTTQAKPHANHCCSPDGRLQLPSHQVPSTCFPIALPHDDPVYSKFGQMCMNFIRSTTDVDQGCAPPNKPHEQIVTVTHFMDSSLVYGSTPDVAASLREGAGGRLKVDHRHGRPWPPAVSNKSATCQNMDINEPCYLLGDVRANQNPQLTVLQIILLREHNRLANALSHINPHWDDETLFQEARRILIAEFQHINYYEFLPIFLGASNMYEQNLIYKTNSYVDDYREDIDPRTSNGHATGAFRYFHTAIQGQLQLIGEERSVYGALRLSDFLNRPGIVEEGNNLDHLTRGMTTQSQEQVDQFHTSEITDFLFRNGMPFGRDLKAIDIQRGRDHGLASYNDFREFCGLPRAGKFEEFSDYISSENIERLALLYAHPDDVDFIVGGALEAHVKDALSGPTFLCVLLDQFYRTRVGDRYFYEHGSHQGAFLPEQLNEIRKASISRLLCDNGDNIQSMQPEGFRVISQGNYLVPCHDTNSIPIIDLAYWKDPIYNNEHIYGKK</sequence>
<keyword evidence="1" id="KW-0560">Oxidoreductase</keyword>
<evidence type="ECO:0008006" key="5">
    <source>
        <dbReference type="Google" id="ProtNLM"/>
    </source>
</evidence>
<dbReference type="Proteomes" id="UP001558652">
    <property type="component" value="Unassembled WGS sequence"/>
</dbReference>
<dbReference type="CDD" id="cd09823">
    <property type="entry name" value="peroxinectin_like"/>
    <property type="match status" value="1"/>
</dbReference>
<protein>
    <recommendedName>
        <fullName evidence="5">Peroxidase</fullName>
    </recommendedName>
</protein>
<feature type="non-terminal residue" evidence="3">
    <location>
        <position position="1"/>
    </location>
</feature>
<evidence type="ECO:0000256" key="2">
    <source>
        <dbReference type="PIRSR" id="PIRSR619791-2"/>
    </source>
</evidence>
<dbReference type="PROSITE" id="PS50292">
    <property type="entry name" value="PEROXIDASE_3"/>
    <property type="match status" value="1"/>
</dbReference>
<keyword evidence="2" id="KW-0408">Iron</keyword>
<gene>
    <name evidence="3" type="ORF">AAG570_010657</name>
</gene>
<dbReference type="EMBL" id="JBFDAA010000005">
    <property type="protein sequence ID" value="KAL1132705.1"/>
    <property type="molecule type" value="Genomic_DNA"/>
</dbReference>
<dbReference type="InterPro" id="IPR010255">
    <property type="entry name" value="Haem_peroxidase_sf"/>
</dbReference>
<comment type="caution">
    <text evidence="3">The sequence shown here is derived from an EMBL/GenBank/DDBJ whole genome shotgun (WGS) entry which is preliminary data.</text>
</comment>
<feature type="binding site" description="axial binding residue" evidence="2">
    <location>
        <position position="350"/>
    </location>
    <ligand>
        <name>heme b</name>
        <dbReference type="ChEBI" id="CHEBI:60344"/>
    </ligand>
    <ligandPart>
        <name>Fe</name>
        <dbReference type="ChEBI" id="CHEBI:18248"/>
    </ligandPart>
</feature>
<keyword evidence="2" id="KW-0349">Heme</keyword>
<evidence type="ECO:0000256" key="1">
    <source>
        <dbReference type="ARBA" id="ARBA00022559"/>
    </source>
</evidence>
<evidence type="ECO:0000313" key="3">
    <source>
        <dbReference type="EMBL" id="KAL1132705.1"/>
    </source>
</evidence>
<keyword evidence="2" id="KW-0479">Metal-binding</keyword>
<keyword evidence="4" id="KW-1185">Reference proteome</keyword>
<accession>A0ABD0YN73</accession>
<dbReference type="PANTHER" id="PTHR11475:SF86">
    <property type="entry name" value="PEROXIDASE"/>
    <property type="match status" value="1"/>
</dbReference>
<proteinExistence type="predicted"/>
<dbReference type="SUPFAM" id="SSF48113">
    <property type="entry name" value="Heme-dependent peroxidases"/>
    <property type="match status" value="1"/>
</dbReference>
<dbReference type="PRINTS" id="PR00457">
    <property type="entry name" value="ANPEROXIDASE"/>
</dbReference>
<evidence type="ECO:0000313" key="4">
    <source>
        <dbReference type="Proteomes" id="UP001558652"/>
    </source>
</evidence>
<keyword evidence="1" id="KW-0575">Peroxidase</keyword>
<dbReference type="Pfam" id="PF03098">
    <property type="entry name" value="An_peroxidase"/>
    <property type="match status" value="1"/>
</dbReference>
<dbReference type="AlphaFoldDB" id="A0ABD0YN73"/>
<dbReference type="InterPro" id="IPR037120">
    <property type="entry name" value="Haem_peroxidase_sf_animal"/>
</dbReference>